<evidence type="ECO:0000313" key="3">
    <source>
        <dbReference type="EMBL" id="EOD66681.1"/>
    </source>
</evidence>
<protein>
    <submittedName>
        <fullName evidence="3">Uncharacterized protein</fullName>
    </submittedName>
</protein>
<evidence type="ECO:0000313" key="4">
    <source>
        <dbReference type="Proteomes" id="UP000014139"/>
    </source>
</evidence>
<organism evidence="3 4">
    <name type="scientific">Amycolatopsis vancoresmycina DSM 44592</name>
    <dbReference type="NCBI Taxonomy" id="1292037"/>
    <lineage>
        <taxon>Bacteria</taxon>
        <taxon>Bacillati</taxon>
        <taxon>Actinomycetota</taxon>
        <taxon>Actinomycetes</taxon>
        <taxon>Pseudonocardiales</taxon>
        <taxon>Pseudonocardiaceae</taxon>
        <taxon>Amycolatopsis</taxon>
    </lineage>
</organism>
<sequence length="135" mass="13967">MLLLVVGLLGLVFAIRGRVRGGSGLMVAAFAIMLAATAAGIAWQFVSLDAAAWIRTNHLSVDELNLIFLAVAIPLDVAAVLSWLLVALAVVKGGRPPRQAGVPQYPGGYPMPAPPYGNPHPGYGPPGQQAPRPPG</sequence>
<feature type="compositionally biased region" description="Low complexity" evidence="1">
    <location>
        <begin position="126"/>
        <end position="135"/>
    </location>
</feature>
<feature type="region of interest" description="Disordered" evidence="1">
    <location>
        <begin position="111"/>
        <end position="135"/>
    </location>
</feature>
<feature type="transmembrane region" description="Helical" evidence="2">
    <location>
        <begin position="66"/>
        <end position="91"/>
    </location>
</feature>
<evidence type="ECO:0000256" key="2">
    <source>
        <dbReference type="SAM" id="Phobius"/>
    </source>
</evidence>
<proteinExistence type="predicted"/>
<feature type="compositionally biased region" description="Pro residues" evidence="1">
    <location>
        <begin position="111"/>
        <end position="124"/>
    </location>
</feature>
<feature type="transmembrane region" description="Helical" evidence="2">
    <location>
        <begin position="24"/>
        <end position="46"/>
    </location>
</feature>
<dbReference type="EMBL" id="AOUO01000286">
    <property type="protein sequence ID" value="EOD66681.1"/>
    <property type="molecule type" value="Genomic_DNA"/>
</dbReference>
<keyword evidence="2" id="KW-0812">Transmembrane</keyword>
<dbReference type="PATRIC" id="fig|1292037.4.peg.3855"/>
<dbReference type="AlphaFoldDB" id="R1I2B4"/>
<comment type="caution">
    <text evidence="3">The sequence shown here is derived from an EMBL/GenBank/DDBJ whole genome shotgun (WGS) entry which is preliminary data.</text>
</comment>
<accession>R1I2B4</accession>
<keyword evidence="2" id="KW-1133">Transmembrane helix</keyword>
<evidence type="ECO:0000256" key="1">
    <source>
        <dbReference type="SAM" id="MobiDB-lite"/>
    </source>
</evidence>
<name>R1I2B4_9PSEU</name>
<keyword evidence="2" id="KW-0472">Membrane</keyword>
<dbReference type="Proteomes" id="UP000014139">
    <property type="component" value="Unassembled WGS sequence"/>
</dbReference>
<reference evidence="3 4" key="1">
    <citation type="submission" date="2013-02" db="EMBL/GenBank/DDBJ databases">
        <title>Draft genome sequence of Amycolatopsis vancoresmycina strain DSM 44592T.</title>
        <authorList>
            <person name="Kumar S."/>
            <person name="Kaur N."/>
            <person name="Kaur C."/>
            <person name="Raghava G.P.S."/>
            <person name="Mayilraj S."/>
        </authorList>
    </citation>
    <scope>NUCLEOTIDE SEQUENCE [LARGE SCALE GENOMIC DNA]</scope>
    <source>
        <strain evidence="3 4">DSM 44592</strain>
    </source>
</reference>
<keyword evidence="4" id="KW-1185">Reference proteome</keyword>
<gene>
    <name evidence="3" type="ORF">H480_20314</name>
</gene>